<gene>
    <name evidence="2" type="ORF">ACFSCX_00210</name>
</gene>
<accession>A0ABW4LI87</accession>
<evidence type="ECO:0000313" key="2">
    <source>
        <dbReference type="EMBL" id="MFD1734975.1"/>
    </source>
</evidence>
<dbReference type="RefSeq" id="WP_377926056.1">
    <property type="nucleotide sequence ID" value="NZ_JBHUEM010000001.1"/>
</dbReference>
<keyword evidence="3" id="KW-1185">Reference proteome</keyword>
<sequence>MDWSKTKTIFIIVFLILDLFLAFQFVEKRDQNQLGIIAETTLEDQLEANEISYVDLPKETIKETYITGKSKEFIANEVEALQGQIPEIINNTKLESVFETPVPIEEETAEWLNTFVKNHVLEGGSYMFWGYEEQHKLLLFFQHYNGKPVYYNQNALLAIHVNEENEMIGYEQTLLVDIEEMMVGGNKQEILPPIKAIENMYKRNDLKPGSKVTKVELGYFTLVPDAQVFVPTWHFIVNNKENFFINAFEGQIIRDNTQWSEVE</sequence>
<organism evidence="2 3">
    <name type="scientific">Bacillus salitolerans</name>
    <dbReference type="NCBI Taxonomy" id="1437434"/>
    <lineage>
        <taxon>Bacteria</taxon>
        <taxon>Bacillati</taxon>
        <taxon>Bacillota</taxon>
        <taxon>Bacilli</taxon>
        <taxon>Bacillales</taxon>
        <taxon>Bacillaceae</taxon>
        <taxon>Bacillus</taxon>
    </lineage>
</organism>
<dbReference type="Pfam" id="PF09648">
    <property type="entry name" value="YycI"/>
    <property type="match status" value="1"/>
</dbReference>
<proteinExistence type="predicted"/>
<comment type="caution">
    <text evidence="2">The sequence shown here is derived from an EMBL/GenBank/DDBJ whole genome shotgun (WGS) entry which is preliminary data.</text>
</comment>
<dbReference type="InterPro" id="IPR018604">
    <property type="entry name" value="YycI-like"/>
</dbReference>
<feature type="domain" description="Regulatory protein YycH-like" evidence="1">
    <location>
        <begin position="32"/>
        <end position="248"/>
    </location>
</feature>
<evidence type="ECO:0000259" key="1">
    <source>
        <dbReference type="Pfam" id="PF09648"/>
    </source>
</evidence>
<dbReference type="Gene3D" id="2.40.128.690">
    <property type="entry name" value="YycH protein, domain 3-like"/>
    <property type="match status" value="1"/>
</dbReference>
<reference evidence="3" key="1">
    <citation type="journal article" date="2019" name="Int. J. Syst. Evol. Microbiol.">
        <title>The Global Catalogue of Microorganisms (GCM) 10K type strain sequencing project: providing services to taxonomists for standard genome sequencing and annotation.</title>
        <authorList>
            <consortium name="The Broad Institute Genomics Platform"/>
            <consortium name="The Broad Institute Genome Sequencing Center for Infectious Disease"/>
            <person name="Wu L."/>
            <person name="Ma J."/>
        </authorList>
    </citation>
    <scope>NUCLEOTIDE SEQUENCE [LARGE SCALE GENOMIC DNA]</scope>
    <source>
        <strain evidence="3">CCUG 49339</strain>
    </source>
</reference>
<dbReference type="Proteomes" id="UP001597214">
    <property type="component" value="Unassembled WGS sequence"/>
</dbReference>
<name>A0ABW4LI87_9BACI</name>
<evidence type="ECO:0000313" key="3">
    <source>
        <dbReference type="Proteomes" id="UP001597214"/>
    </source>
</evidence>
<dbReference type="EMBL" id="JBHUEM010000001">
    <property type="protein sequence ID" value="MFD1734975.1"/>
    <property type="molecule type" value="Genomic_DNA"/>
</dbReference>
<protein>
    <submittedName>
        <fullName evidence="2">Two-component system regulatory protein YycI</fullName>
    </submittedName>
</protein>